<proteinExistence type="predicted"/>
<protein>
    <recommendedName>
        <fullName evidence="7">Ion transport domain-containing protein</fullName>
    </recommendedName>
</protein>
<evidence type="ECO:0000256" key="4">
    <source>
        <dbReference type="ARBA" id="ARBA00023136"/>
    </source>
</evidence>
<keyword evidence="6" id="KW-0732">Signal</keyword>
<sequence>MLALLMFFVLLFAVVGFYLFSPNKEDPYFRTLQSSFISLFVLLTTANFPDVMMPAYAHSRLAAAFFILYLSVVLYFLMNLMLAVVYETFTVIEKEKFRKLLLHKRKACQHAFKLLVSKQ</sequence>
<keyword evidence="4 5" id="KW-0472">Membrane</keyword>
<evidence type="ECO:0000313" key="8">
    <source>
        <dbReference type="EnsemblMetazoa" id="SMAR001313-PA"/>
    </source>
</evidence>
<reference evidence="8" key="2">
    <citation type="submission" date="2015-02" db="UniProtKB">
        <authorList>
            <consortium name="EnsemblMetazoa"/>
        </authorList>
    </citation>
    <scope>IDENTIFICATION</scope>
</reference>
<evidence type="ECO:0000256" key="3">
    <source>
        <dbReference type="ARBA" id="ARBA00022989"/>
    </source>
</evidence>
<evidence type="ECO:0000313" key="9">
    <source>
        <dbReference type="Proteomes" id="UP000014500"/>
    </source>
</evidence>
<accession>T1IK76</accession>
<evidence type="ECO:0000256" key="6">
    <source>
        <dbReference type="SAM" id="SignalP"/>
    </source>
</evidence>
<dbReference type="PANTHER" id="PTHR46474">
    <property type="entry name" value="TWO PORE CALCIUM CHANNEL PROTEIN 1"/>
    <property type="match status" value="1"/>
</dbReference>
<feature type="chain" id="PRO_5004579269" description="Ion transport domain-containing protein" evidence="6">
    <location>
        <begin position="17"/>
        <end position="119"/>
    </location>
</feature>
<reference evidence="9" key="1">
    <citation type="submission" date="2011-05" db="EMBL/GenBank/DDBJ databases">
        <authorList>
            <person name="Richards S.R."/>
            <person name="Qu J."/>
            <person name="Jiang H."/>
            <person name="Jhangiani S.N."/>
            <person name="Agravi P."/>
            <person name="Goodspeed R."/>
            <person name="Gross S."/>
            <person name="Mandapat C."/>
            <person name="Jackson L."/>
            <person name="Mathew T."/>
            <person name="Pu L."/>
            <person name="Thornton R."/>
            <person name="Saada N."/>
            <person name="Wilczek-Boney K.B."/>
            <person name="Lee S."/>
            <person name="Kovar C."/>
            <person name="Wu Y."/>
            <person name="Scherer S.E."/>
            <person name="Worley K.C."/>
            <person name="Muzny D.M."/>
            <person name="Gibbs R."/>
        </authorList>
    </citation>
    <scope>NUCLEOTIDE SEQUENCE</scope>
    <source>
        <strain evidence="9">Brora</strain>
    </source>
</reference>
<dbReference type="SUPFAM" id="SSF81324">
    <property type="entry name" value="Voltage-gated potassium channels"/>
    <property type="match status" value="1"/>
</dbReference>
<dbReference type="GO" id="GO:0010008">
    <property type="term" value="C:endosome membrane"/>
    <property type="evidence" value="ECO:0007669"/>
    <property type="project" value="TreeGrafter"/>
</dbReference>
<comment type="subcellular location">
    <subcellularLocation>
        <location evidence="1">Membrane</location>
        <topology evidence="1">Multi-pass membrane protein</topology>
    </subcellularLocation>
</comment>
<dbReference type="Pfam" id="PF00520">
    <property type="entry name" value="Ion_trans"/>
    <property type="match status" value="1"/>
</dbReference>
<feature type="domain" description="Ion transport" evidence="7">
    <location>
        <begin position="2"/>
        <end position="95"/>
    </location>
</feature>
<dbReference type="AlphaFoldDB" id="T1IK76"/>
<evidence type="ECO:0000259" key="7">
    <source>
        <dbReference type="Pfam" id="PF00520"/>
    </source>
</evidence>
<evidence type="ECO:0000256" key="1">
    <source>
        <dbReference type="ARBA" id="ARBA00004141"/>
    </source>
</evidence>
<evidence type="ECO:0000256" key="2">
    <source>
        <dbReference type="ARBA" id="ARBA00022692"/>
    </source>
</evidence>
<dbReference type="InterPro" id="IPR028801">
    <property type="entry name" value="TPC1_animal"/>
</dbReference>
<name>T1IK76_STRMM</name>
<keyword evidence="2 5" id="KW-0812">Transmembrane</keyword>
<dbReference type="HOGENOM" id="CLU_2203081_0_0_1"/>
<dbReference type="EnsemblMetazoa" id="SMAR001313-RA">
    <property type="protein sequence ID" value="SMAR001313-PA"/>
    <property type="gene ID" value="SMAR001313"/>
</dbReference>
<feature type="signal peptide" evidence="6">
    <location>
        <begin position="1"/>
        <end position="16"/>
    </location>
</feature>
<dbReference type="STRING" id="126957.T1IK76"/>
<keyword evidence="9" id="KW-1185">Reference proteome</keyword>
<dbReference type="GO" id="GO:0005765">
    <property type="term" value="C:lysosomal membrane"/>
    <property type="evidence" value="ECO:0007669"/>
    <property type="project" value="InterPro"/>
</dbReference>
<dbReference type="Gene3D" id="1.10.287.70">
    <property type="match status" value="1"/>
</dbReference>
<evidence type="ECO:0000256" key="5">
    <source>
        <dbReference type="SAM" id="Phobius"/>
    </source>
</evidence>
<organism evidence="8 9">
    <name type="scientific">Strigamia maritima</name>
    <name type="common">European centipede</name>
    <name type="synonym">Geophilus maritimus</name>
    <dbReference type="NCBI Taxonomy" id="126957"/>
    <lineage>
        <taxon>Eukaryota</taxon>
        <taxon>Metazoa</taxon>
        <taxon>Ecdysozoa</taxon>
        <taxon>Arthropoda</taxon>
        <taxon>Myriapoda</taxon>
        <taxon>Chilopoda</taxon>
        <taxon>Pleurostigmophora</taxon>
        <taxon>Geophilomorpha</taxon>
        <taxon>Linotaeniidae</taxon>
        <taxon>Strigamia</taxon>
    </lineage>
</organism>
<dbReference type="Proteomes" id="UP000014500">
    <property type="component" value="Unassembled WGS sequence"/>
</dbReference>
<feature type="transmembrane region" description="Helical" evidence="5">
    <location>
        <begin position="32"/>
        <end position="49"/>
    </location>
</feature>
<dbReference type="eggNOG" id="KOG2301">
    <property type="taxonomic scope" value="Eukaryota"/>
</dbReference>
<dbReference type="InterPro" id="IPR005821">
    <property type="entry name" value="Ion_trans_dom"/>
</dbReference>
<dbReference type="PANTHER" id="PTHR46474:SF1">
    <property type="entry name" value="TWO PORE CHANNEL PROTEIN 1"/>
    <property type="match status" value="1"/>
</dbReference>
<dbReference type="EMBL" id="JH430442">
    <property type="status" value="NOT_ANNOTATED_CDS"/>
    <property type="molecule type" value="Genomic_DNA"/>
</dbReference>
<dbReference type="FunFam" id="1.10.287.70:FF:000062">
    <property type="entry name" value="Two pore calcium channel protein 1"/>
    <property type="match status" value="1"/>
</dbReference>
<feature type="transmembrane region" description="Helical" evidence="5">
    <location>
        <begin position="61"/>
        <end position="86"/>
    </location>
</feature>
<dbReference type="GO" id="GO:0005216">
    <property type="term" value="F:monoatomic ion channel activity"/>
    <property type="evidence" value="ECO:0007669"/>
    <property type="project" value="InterPro"/>
</dbReference>
<keyword evidence="3 5" id="KW-1133">Transmembrane helix</keyword>
<dbReference type="GO" id="GO:0022832">
    <property type="term" value="F:voltage-gated channel activity"/>
    <property type="evidence" value="ECO:0007669"/>
    <property type="project" value="InterPro"/>
</dbReference>